<dbReference type="PANTHER" id="PTHR14234:SF19">
    <property type="entry name" value="RIM-BINDING PROTEIN, ISOFORM F"/>
    <property type="match status" value="1"/>
</dbReference>
<feature type="compositionally biased region" description="Low complexity" evidence="1">
    <location>
        <begin position="12"/>
        <end position="21"/>
    </location>
</feature>
<dbReference type="EMBL" id="JAMKOV010000001">
    <property type="protein sequence ID" value="KAI8044780.1"/>
    <property type="molecule type" value="Genomic_DNA"/>
</dbReference>
<proteinExistence type="predicted"/>
<comment type="caution">
    <text evidence="2">The sequence shown here is derived from an EMBL/GenBank/DDBJ whole genome shotgun (WGS) entry which is preliminary data.</text>
</comment>
<dbReference type="GO" id="GO:0007274">
    <property type="term" value="P:neuromuscular synaptic transmission"/>
    <property type="evidence" value="ECO:0007669"/>
    <property type="project" value="TreeGrafter"/>
</dbReference>
<accession>A0A9Q0BUV7</accession>
<gene>
    <name evidence="2" type="ORF">M5D96_000952</name>
</gene>
<reference evidence="2" key="1">
    <citation type="journal article" date="2023" name="Genome Biol. Evol.">
        <title>Long-read-based Genome Assembly of Drosophila gunungcola Reveals Fewer Chemosensory Genes in Flower-breeding Species.</title>
        <authorList>
            <person name="Negi A."/>
            <person name="Liao B.Y."/>
            <person name="Yeh S.D."/>
        </authorList>
    </citation>
    <scope>NUCLEOTIDE SEQUENCE</scope>
    <source>
        <strain evidence="2">Sukarami</strain>
    </source>
</reference>
<evidence type="ECO:0000313" key="2">
    <source>
        <dbReference type="EMBL" id="KAI8044780.1"/>
    </source>
</evidence>
<dbReference type="Gene3D" id="2.30.30.40">
    <property type="entry name" value="SH3 Domains"/>
    <property type="match status" value="1"/>
</dbReference>
<evidence type="ECO:0000256" key="1">
    <source>
        <dbReference type="SAM" id="MobiDB-lite"/>
    </source>
</evidence>
<feature type="compositionally biased region" description="Gly residues" evidence="1">
    <location>
        <begin position="22"/>
        <end position="34"/>
    </location>
</feature>
<feature type="region of interest" description="Disordered" evidence="1">
    <location>
        <begin position="1"/>
        <end position="34"/>
    </location>
</feature>
<dbReference type="AlphaFoldDB" id="A0A9Q0BUV7"/>
<organism evidence="2 3">
    <name type="scientific">Drosophila gunungcola</name>
    <name type="common">fruit fly</name>
    <dbReference type="NCBI Taxonomy" id="103775"/>
    <lineage>
        <taxon>Eukaryota</taxon>
        <taxon>Metazoa</taxon>
        <taxon>Ecdysozoa</taxon>
        <taxon>Arthropoda</taxon>
        <taxon>Hexapoda</taxon>
        <taxon>Insecta</taxon>
        <taxon>Pterygota</taxon>
        <taxon>Neoptera</taxon>
        <taxon>Endopterygota</taxon>
        <taxon>Diptera</taxon>
        <taxon>Brachycera</taxon>
        <taxon>Muscomorpha</taxon>
        <taxon>Ephydroidea</taxon>
        <taxon>Drosophilidae</taxon>
        <taxon>Drosophila</taxon>
        <taxon>Sophophora</taxon>
    </lineage>
</organism>
<dbReference type="InterPro" id="IPR040325">
    <property type="entry name" value="RIMBP1/2/3"/>
</dbReference>
<keyword evidence="3" id="KW-1185">Reference proteome</keyword>
<name>A0A9Q0BUV7_9MUSC</name>
<protein>
    <submittedName>
        <fullName evidence="2">Uncharacterized protein</fullName>
    </submittedName>
</protein>
<dbReference type="PANTHER" id="PTHR14234">
    <property type="entry name" value="RIM BINDING PROTEIN-RELATED"/>
    <property type="match status" value="1"/>
</dbReference>
<evidence type="ECO:0000313" key="3">
    <source>
        <dbReference type="Proteomes" id="UP001059596"/>
    </source>
</evidence>
<dbReference type="GO" id="GO:0045202">
    <property type="term" value="C:synapse"/>
    <property type="evidence" value="ECO:0007669"/>
    <property type="project" value="GOC"/>
</dbReference>
<sequence>MVSEVEDTTASMTAGGQMAGQMGQGQGQGQGVGAGVGVGGTAQVMPGQGVPQQSMRNVSRDRWGDIYANMPVKRMIALYDYDPQELSPNVDAEVSLVL</sequence>
<dbReference type="Proteomes" id="UP001059596">
    <property type="component" value="Chromosome 3R"/>
</dbReference>